<organism evidence="4 5">
    <name type="scientific">Dimargaris cristalligena</name>
    <dbReference type="NCBI Taxonomy" id="215637"/>
    <lineage>
        <taxon>Eukaryota</taxon>
        <taxon>Fungi</taxon>
        <taxon>Fungi incertae sedis</taxon>
        <taxon>Zoopagomycota</taxon>
        <taxon>Kickxellomycotina</taxon>
        <taxon>Dimargaritomycetes</taxon>
        <taxon>Dimargaritales</taxon>
        <taxon>Dimargaritaceae</taxon>
        <taxon>Dimargaris</taxon>
    </lineage>
</organism>
<evidence type="ECO:0000256" key="2">
    <source>
        <dbReference type="SAM" id="MobiDB-lite"/>
    </source>
</evidence>
<feature type="region of interest" description="Disordered" evidence="2">
    <location>
        <begin position="68"/>
        <end position="90"/>
    </location>
</feature>
<dbReference type="EMBL" id="ML003521">
    <property type="protein sequence ID" value="RKP33842.1"/>
    <property type="molecule type" value="Genomic_DNA"/>
</dbReference>
<feature type="region of interest" description="Disordered" evidence="2">
    <location>
        <begin position="108"/>
        <end position="129"/>
    </location>
</feature>
<evidence type="ECO:0000256" key="1">
    <source>
        <dbReference type="ARBA" id="ARBA00022884"/>
    </source>
</evidence>
<evidence type="ECO:0000313" key="4">
    <source>
        <dbReference type="EMBL" id="RKP33842.1"/>
    </source>
</evidence>
<feature type="transmembrane region" description="Helical" evidence="3">
    <location>
        <begin position="12"/>
        <end position="31"/>
    </location>
</feature>
<dbReference type="GO" id="GO:0030626">
    <property type="term" value="F:U12 snRNA binding"/>
    <property type="evidence" value="ECO:0007669"/>
    <property type="project" value="TreeGrafter"/>
</dbReference>
<feature type="compositionally biased region" description="Acidic residues" evidence="2">
    <location>
        <begin position="77"/>
        <end position="90"/>
    </location>
</feature>
<dbReference type="GO" id="GO:0000398">
    <property type="term" value="P:mRNA splicing, via spliceosome"/>
    <property type="evidence" value="ECO:0007669"/>
    <property type="project" value="TreeGrafter"/>
</dbReference>
<dbReference type="GO" id="GO:0097157">
    <property type="term" value="F:pre-mRNA intronic binding"/>
    <property type="evidence" value="ECO:0007669"/>
    <property type="project" value="TreeGrafter"/>
</dbReference>
<evidence type="ECO:0000256" key="3">
    <source>
        <dbReference type="SAM" id="Phobius"/>
    </source>
</evidence>
<feature type="compositionally biased region" description="Polar residues" evidence="2">
    <location>
        <begin position="119"/>
        <end position="129"/>
    </location>
</feature>
<keyword evidence="5" id="KW-1185">Reference proteome</keyword>
<dbReference type="PANTHER" id="PTHR16105">
    <property type="entry name" value="RNA-BINDING REGION-CONTAINING PROTEIN 3"/>
    <property type="match status" value="1"/>
</dbReference>
<dbReference type="PANTHER" id="PTHR16105:SF0">
    <property type="entry name" value="RNA-BINDING REGION-CONTAINING PROTEIN 3"/>
    <property type="match status" value="1"/>
</dbReference>
<keyword evidence="3" id="KW-1133">Transmembrane helix</keyword>
<accession>A0A4P9ZMU0</accession>
<dbReference type="GO" id="GO:0005689">
    <property type="term" value="C:U12-type spliceosomal complex"/>
    <property type="evidence" value="ECO:0007669"/>
    <property type="project" value="TreeGrafter"/>
</dbReference>
<sequence>MYYYQYPPPNPMILTNIIHSIAAVPALYTQVLHLMNKMNLPPPFDIPAPAPSWVPSVPVSVPVPQRAVRRDPRLASDESELASSDEDEPEGLVLINRLQKNEAGVFGNETESEFKGSNELLTMNSDHLD</sequence>
<gene>
    <name evidence="4" type="ORF">BJ085DRAFT_41228</name>
</gene>
<keyword evidence="1" id="KW-0694">RNA-binding</keyword>
<keyword evidence="3" id="KW-0472">Membrane</keyword>
<dbReference type="AlphaFoldDB" id="A0A4P9ZMU0"/>
<proteinExistence type="predicted"/>
<dbReference type="Proteomes" id="UP000268162">
    <property type="component" value="Unassembled WGS sequence"/>
</dbReference>
<evidence type="ECO:0000313" key="5">
    <source>
        <dbReference type="Proteomes" id="UP000268162"/>
    </source>
</evidence>
<dbReference type="InterPro" id="IPR045164">
    <property type="entry name" value="RBM41/RNPC3"/>
</dbReference>
<dbReference type="STRING" id="215637.A0A4P9ZMU0"/>
<keyword evidence="3" id="KW-0812">Transmembrane</keyword>
<name>A0A4P9ZMU0_9FUNG</name>
<reference evidence="5" key="1">
    <citation type="journal article" date="2018" name="Nat. Microbiol.">
        <title>Leveraging single-cell genomics to expand the fungal tree of life.</title>
        <authorList>
            <person name="Ahrendt S.R."/>
            <person name="Quandt C.A."/>
            <person name="Ciobanu D."/>
            <person name="Clum A."/>
            <person name="Salamov A."/>
            <person name="Andreopoulos B."/>
            <person name="Cheng J.F."/>
            <person name="Woyke T."/>
            <person name="Pelin A."/>
            <person name="Henrissat B."/>
            <person name="Reynolds N.K."/>
            <person name="Benny G.L."/>
            <person name="Smith M.E."/>
            <person name="James T.Y."/>
            <person name="Grigoriev I.V."/>
        </authorList>
    </citation>
    <scope>NUCLEOTIDE SEQUENCE [LARGE SCALE GENOMIC DNA]</scope>
    <source>
        <strain evidence="5">RSA 468</strain>
    </source>
</reference>
<protein>
    <submittedName>
        <fullName evidence="4">Uncharacterized protein</fullName>
    </submittedName>
</protein>